<organism evidence="2 3">
    <name type="scientific">Stylonychia lemnae</name>
    <name type="common">Ciliate</name>
    <dbReference type="NCBI Taxonomy" id="5949"/>
    <lineage>
        <taxon>Eukaryota</taxon>
        <taxon>Sar</taxon>
        <taxon>Alveolata</taxon>
        <taxon>Ciliophora</taxon>
        <taxon>Intramacronucleata</taxon>
        <taxon>Spirotrichea</taxon>
        <taxon>Stichotrichia</taxon>
        <taxon>Sporadotrichida</taxon>
        <taxon>Oxytrichidae</taxon>
        <taxon>Stylonychinae</taxon>
        <taxon>Stylonychia</taxon>
    </lineage>
</organism>
<dbReference type="InterPro" id="IPR015943">
    <property type="entry name" value="WD40/YVTN_repeat-like_dom_sf"/>
</dbReference>
<dbReference type="InterPro" id="IPR036322">
    <property type="entry name" value="WD40_repeat_dom_sf"/>
</dbReference>
<evidence type="ECO:0000313" key="3">
    <source>
        <dbReference type="Proteomes" id="UP000039865"/>
    </source>
</evidence>
<name>A0A078A9G0_STYLE</name>
<evidence type="ECO:0000313" key="2">
    <source>
        <dbReference type="EMBL" id="CDW78496.1"/>
    </source>
</evidence>
<dbReference type="SMART" id="SM00320">
    <property type="entry name" value="WD40"/>
    <property type="match status" value="2"/>
</dbReference>
<dbReference type="AlphaFoldDB" id="A0A078A9G0"/>
<dbReference type="EMBL" id="CCKQ01007149">
    <property type="protein sequence ID" value="CDW78496.1"/>
    <property type="molecule type" value="Genomic_DNA"/>
</dbReference>
<reference evidence="2 3" key="1">
    <citation type="submission" date="2014-06" db="EMBL/GenBank/DDBJ databases">
        <authorList>
            <person name="Swart Estienne"/>
        </authorList>
    </citation>
    <scope>NUCLEOTIDE SEQUENCE [LARGE SCALE GENOMIC DNA]</scope>
    <source>
        <strain evidence="2 3">130c</strain>
    </source>
</reference>
<keyword evidence="1" id="KW-0175">Coiled coil</keyword>
<dbReference type="InterPro" id="IPR001680">
    <property type="entry name" value="WD40_rpt"/>
</dbReference>
<protein>
    <submittedName>
        <fullName evidence="2">Uncharacterized protein</fullName>
    </submittedName>
</protein>
<evidence type="ECO:0000256" key="1">
    <source>
        <dbReference type="SAM" id="Coils"/>
    </source>
</evidence>
<gene>
    <name evidence="2" type="primary">Contig11739.g12554</name>
    <name evidence="2" type="ORF">STYLEM_7474</name>
</gene>
<keyword evidence="3" id="KW-1185">Reference proteome</keyword>
<dbReference type="OrthoDB" id="6262491at2759"/>
<sequence>MLEDLDERLKCRICYSILIPPLLSCQKCHTVCCQICFTDPQYLSTQNKCPNDKIQCRGSTFLAASPLLTIEINNYIKTLNMSEEELIALKRPLYKMQKPRSKYKPDQNVTQVLQNQVKELKDQNLRLDLHAKTLKNHSDKISKQFQDFEEEIAKLRRENEELNRRMETYCSTQLNNFQSNSAFNTVEMSGSIIDVDKVMFNERFAYRLEHYGAVTQIINIDHKYLGGIDPNLPRLYFATGDKLGCIKIWDLDAKDSLMSLQYKDDRLGLTPSNTKIPPPVRYMGQQAHQLEITGLVPFQDMFFITGSKDKINDLYKDKIILFTKAKKIYVINFSLKRNQTRKVNEVGNESSVQINNPEIIMTDEYDQFEEQFQTTYEINYEILHIFPSKHQAHTLIELDKNGLVTISTESLEFWDLKTQKRKNLIGCQNGNLMHACILFDYAINSECSMDILDGLDNQQKSIQIIRILTSEESRIFRIWSNKRYISRIVSKHNDIVTQVMKIPGKNMFISGSKDGSLKCFAGRSNITL</sequence>
<dbReference type="Proteomes" id="UP000039865">
    <property type="component" value="Unassembled WGS sequence"/>
</dbReference>
<feature type="coiled-coil region" evidence="1">
    <location>
        <begin position="131"/>
        <end position="172"/>
    </location>
</feature>
<dbReference type="Gene3D" id="2.130.10.10">
    <property type="entry name" value="YVTN repeat-like/Quinoprotein amine dehydrogenase"/>
    <property type="match status" value="1"/>
</dbReference>
<proteinExistence type="predicted"/>
<dbReference type="InParanoid" id="A0A078A9G0"/>
<accession>A0A078A9G0</accession>
<dbReference type="SUPFAM" id="SSF50978">
    <property type="entry name" value="WD40 repeat-like"/>
    <property type="match status" value="1"/>
</dbReference>